<comment type="caution">
    <text evidence="1">The sequence shown here is derived from an EMBL/GenBank/DDBJ whole genome shotgun (WGS) entry which is preliminary data.</text>
</comment>
<feature type="non-terminal residue" evidence="1">
    <location>
        <position position="1"/>
    </location>
</feature>
<reference evidence="1" key="1">
    <citation type="journal article" date="2014" name="Front. Microbiol.">
        <title>High frequency of phylogenetically diverse reductive dehalogenase-homologous genes in deep subseafloor sedimentary metagenomes.</title>
        <authorList>
            <person name="Kawai M."/>
            <person name="Futagami T."/>
            <person name="Toyoda A."/>
            <person name="Takaki Y."/>
            <person name="Nishi S."/>
            <person name="Hori S."/>
            <person name="Arai W."/>
            <person name="Tsubouchi T."/>
            <person name="Morono Y."/>
            <person name="Uchiyama I."/>
            <person name="Ito T."/>
            <person name="Fujiyama A."/>
            <person name="Inagaki F."/>
            <person name="Takami H."/>
        </authorList>
    </citation>
    <scope>NUCLEOTIDE SEQUENCE</scope>
    <source>
        <strain evidence="1">Expedition CK06-06</strain>
    </source>
</reference>
<name>X1BIQ4_9ZZZZ</name>
<sequence>DFKNHLCTPKNTATNKLTPTDLDKLPWTTFRRGNGEWIFSNRATYLLEAISNDHTNFGNHHYWLYEDNKFIARRKTQ</sequence>
<protein>
    <submittedName>
        <fullName evidence="1">Uncharacterized protein</fullName>
    </submittedName>
</protein>
<gene>
    <name evidence="1" type="ORF">S01H4_46923</name>
</gene>
<accession>X1BIQ4</accession>
<organism evidence="1">
    <name type="scientific">marine sediment metagenome</name>
    <dbReference type="NCBI Taxonomy" id="412755"/>
    <lineage>
        <taxon>unclassified sequences</taxon>
        <taxon>metagenomes</taxon>
        <taxon>ecological metagenomes</taxon>
    </lineage>
</organism>
<proteinExistence type="predicted"/>
<dbReference type="AlphaFoldDB" id="X1BIQ4"/>
<dbReference type="EMBL" id="BART01026273">
    <property type="protein sequence ID" value="GAG94925.1"/>
    <property type="molecule type" value="Genomic_DNA"/>
</dbReference>
<evidence type="ECO:0000313" key="1">
    <source>
        <dbReference type="EMBL" id="GAG94925.1"/>
    </source>
</evidence>